<dbReference type="Gene3D" id="1.10.10.10">
    <property type="entry name" value="Winged helix-like DNA-binding domain superfamily/Winged helix DNA-binding domain"/>
    <property type="match status" value="1"/>
</dbReference>
<dbReference type="OrthoDB" id="60033at2759"/>
<dbReference type="PANTHER" id="PTHR10015">
    <property type="entry name" value="HEAT SHOCK TRANSCRIPTION FACTOR"/>
    <property type="match status" value="1"/>
</dbReference>
<dbReference type="InterPro" id="IPR036388">
    <property type="entry name" value="WH-like_DNA-bd_sf"/>
</dbReference>
<dbReference type="Pfam" id="PF00447">
    <property type="entry name" value="HSF_DNA-bind"/>
    <property type="match status" value="1"/>
</dbReference>
<evidence type="ECO:0000259" key="6">
    <source>
        <dbReference type="SMART" id="SM00415"/>
    </source>
</evidence>
<dbReference type="AlphaFoldDB" id="A0A1Z5JG58"/>
<dbReference type="InterPro" id="IPR036390">
    <property type="entry name" value="WH_DNA-bd_sf"/>
</dbReference>
<feature type="compositionally biased region" description="Acidic residues" evidence="5">
    <location>
        <begin position="89"/>
        <end position="105"/>
    </location>
</feature>
<comment type="subcellular location">
    <subcellularLocation>
        <location evidence="1">Nucleus</location>
    </subcellularLocation>
</comment>
<dbReference type="GO" id="GO:0005634">
    <property type="term" value="C:nucleus"/>
    <property type="evidence" value="ECO:0007669"/>
    <property type="project" value="UniProtKB-SubCell"/>
</dbReference>
<dbReference type="PANTHER" id="PTHR10015:SF206">
    <property type="entry name" value="HSF-TYPE DNA-BINDING DOMAIN-CONTAINING PROTEIN"/>
    <property type="match status" value="1"/>
</dbReference>
<name>A0A1Z5JG58_FISSO</name>
<dbReference type="InParanoid" id="A0A1Z5JG58"/>
<feature type="domain" description="HSF-type DNA-binding" evidence="6">
    <location>
        <begin position="122"/>
        <end position="217"/>
    </location>
</feature>
<evidence type="ECO:0000256" key="1">
    <source>
        <dbReference type="ARBA" id="ARBA00004123"/>
    </source>
</evidence>
<comment type="caution">
    <text evidence="7">The sequence shown here is derived from an EMBL/GenBank/DDBJ whole genome shotgun (WGS) entry which is preliminary data.</text>
</comment>
<proteinExistence type="inferred from homology"/>
<sequence>MQSIRKKATSAAGITTITLASKGVSVSKDLRNKPSLASDMTHLETSEKVQASELEKSKPEEEGACELTAAAALTSLVSSATEPTKDAEEHDDDEEEADDGEDNASDTDFNIPQRYTRSGRKRAVSFPLKLMKVLSTKTNADVIAWMPSGKSFSILDSKRFISDVLPGTFKQAKLSSFTRKLHRWGFLRHYRGEESGAYYHENFQKGRLDLVEAMTCNKQDTTQPPAASMPLERQREQPPAAPKPSASSAANMPMRRPSTALETALARSRLQTPAPQMGAADLSAAIEFEVARRIREKINEDALNRRALALLREQQLMQQRQQDQQLLLQLKRQQEQRLQLLAAMPLANQNQLRWSQQGITMLKTLIPDGKLALSVAPGGSSLSESQPFQSLPKTNITGAKTA</sequence>
<keyword evidence="3" id="KW-0539">Nucleus</keyword>
<keyword evidence="8" id="KW-1185">Reference proteome</keyword>
<accession>A0A1Z5JG58</accession>
<gene>
    <name evidence="7" type="ORF">FisN_2Hh474</name>
</gene>
<dbReference type="GO" id="GO:0003700">
    <property type="term" value="F:DNA-binding transcription factor activity"/>
    <property type="evidence" value="ECO:0007669"/>
    <property type="project" value="InterPro"/>
</dbReference>
<dbReference type="Proteomes" id="UP000198406">
    <property type="component" value="Unassembled WGS sequence"/>
</dbReference>
<dbReference type="EMBL" id="BDSP01000060">
    <property type="protein sequence ID" value="GAX12984.1"/>
    <property type="molecule type" value="Genomic_DNA"/>
</dbReference>
<evidence type="ECO:0000313" key="7">
    <source>
        <dbReference type="EMBL" id="GAX12984.1"/>
    </source>
</evidence>
<reference evidence="7 8" key="1">
    <citation type="journal article" date="2015" name="Plant Cell">
        <title>Oil accumulation by the oleaginous diatom Fistulifera solaris as revealed by the genome and transcriptome.</title>
        <authorList>
            <person name="Tanaka T."/>
            <person name="Maeda Y."/>
            <person name="Veluchamy A."/>
            <person name="Tanaka M."/>
            <person name="Abida H."/>
            <person name="Marechal E."/>
            <person name="Bowler C."/>
            <person name="Muto M."/>
            <person name="Sunaga Y."/>
            <person name="Tanaka M."/>
            <person name="Yoshino T."/>
            <person name="Taniguchi T."/>
            <person name="Fukuda Y."/>
            <person name="Nemoto M."/>
            <person name="Matsumoto M."/>
            <person name="Wong P.S."/>
            <person name="Aburatani S."/>
            <person name="Fujibuchi W."/>
        </authorList>
    </citation>
    <scope>NUCLEOTIDE SEQUENCE [LARGE SCALE GENOMIC DNA]</scope>
    <source>
        <strain evidence="7 8">JPCC DA0580</strain>
    </source>
</reference>
<feature type="compositionally biased region" description="Polar residues" evidence="5">
    <location>
        <begin position="380"/>
        <end position="402"/>
    </location>
</feature>
<evidence type="ECO:0000313" key="8">
    <source>
        <dbReference type="Proteomes" id="UP000198406"/>
    </source>
</evidence>
<feature type="region of interest" description="Disordered" evidence="5">
    <location>
        <begin position="76"/>
        <end position="114"/>
    </location>
</feature>
<evidence type="ECO:0000256" key="4">
    <source>
        <dbReference type="RuleBase" id="RU004020"/>
    </source>
</evidence>
<dbReference type="SUPFAM" id="SSF46785">
    <property type="entry name" value="Winged helix' DNA-binding domain"/>
    <property type="match status" value="1"/>
</dbReference>
<feature type="region of interest" description="Disordered" evidence="5">
    <location>
        <begin position="23"/>
        <end position="64"/>
    </location>
</feature>
<dbReference type="GO" id="GO:0043565">
    <property type="term" value="F:sequence-specific DNA binding"/>
    <property type="evidence" value="ECO:0007669"/>
    <property type="project" value="InterPro"/>
</dbReference>
<dbReference type="SMART" id="SM00415">
    <property type="entry name" value="HSF"/>
    <property type="match status" value="1"/>
</dbReference>
<protein>
    <recommendedName>
        <fullName evidence="6">HSF-type DNA-binding domain-containing protein</fullName>
    </recommendedName>
</protein>
<keyword evidence="2" id="KW-0238">DNA-binding</keyword>
<evidence type="ECO:0000256" key="5">
    <source>
        <dbReference type="SAM" id="MobiDB-lite"/>
    </source>
</evidence>
<feature type="region of interest" description="Disordered" evidence="5">
    <location>
        <begin position="219"/>
        <end position="255"/>
    </location>
</feature>
<organism evidence="7 8">
    <name type="scientific">Fistulifera solaris</name>
    <name type="common">Oleaginous diatom</name>
    <dbReference type="NCBI Taxonomy" id="1519565"/>
    <lineage>
        <taxon>Eukaryota</taxon>
        <taxon>Sar</taxon>
        <taxon>Stramenopiles</taxon>
        <taxon>Ochrophyta</taxon>
        <taxon>Bacillariophyta</taxon>
        <taxon>Bacillariophyceae</taxon>
        <taxon>Bacillariophycidae</taxon>
        <taxon>Naviculales</taxon>
        <taxon>Naviculaceae</taxon>
        <taxon>Fistulifera</taxon>
    </lineage>
</organism>
<dbReference type="InterPro" id="IPR000232">
    <property type="entry name" value="HSF_DNA-bd"/>
</dbReference>
<evidence type="ECO:0000256" key="2">
    <source>
        <dbReference type="ARBA" id="ARBA00023125"/>
    </source>
</evidence>
<dbReference type="FunFam" id="1.10.10.10:FF:000479">
    <property type="entry name" value="Predicted protein"/>
    <property type="match status" value="1"/>
</dbReference>
<evidence type="ECO:0000256" key="3">
    <source>
        <dbReference type="ARBA" id="ARBA00023242"/>
    </source>
</evidence>
<feature type="region of interest" description="Disordered" evidence="5">
    <location>
        <begin position="376"/>
        <end position="402"/>
    </location>
</feature>
<comment type="similarity">
    <text evidence="4">Belongs to the HSF family.</text>
</comment>